<evidence type="ECO:0000313" key="5">
    <source>
        <dbReference type="Proteomes" id="UP001205105"/>
    </source>
</evidence>
<dbReference type="SUPFAM" id="SSF52172">
    <property type="entry name" value="CheY-like"/>
    <property type="match status" value="1"/>
</dbReference>
<feature type="compositionally biased region" description="Polar residues" evidence="2">
    <location>
        <begin position="163"/>
        <end position="175"/>
    </location>
</feature>
<keyword evidence="1" id="KW-0597">Phosphoprotein</keyword>
<dbReference type="GO" id="GO:0000160">
    <property type="term" value="P:phosphorelay signal transduction system"/>
    <property type="evidence" value="ECO:0007669"/>
    <property type="project" value="InterPro"/>
</dbReference>
<gene>
    <name evidence="4" type="ORF">COHA_002657</name>
</gene>
<dbReference type="PANTHER" id="PTHR43228">
    <property type="entry name" value="TWO-COMPONENT RESPONSE REGULATOR"/>
    <property type="match status" value="1"/>
</dbReference>
<feature type="region of interest" description="Disordered" evidence="2">
    <location>
        <begin position="153"/>
        <end position="209"/>
    </location>
</feature>
<dbReference type="CDD" id="cd17546">
    <property type="entry name" value="REC_hyHK_CKI1_RcsC-like"/>
    <property type="match status" value="1"/>
</dbReference>
<dbReference type="AlphaFoldDB" id="A0AAD5DWL0"/>
<reference evidence="4" key="1">
    <citation type="submission" date="2020-11" db="EMBL/GenBank/DDBJ databases">
        <title>Chlorella ohadii genome sequencing and assembly.</title>
        <authorList>
            <person name="Murik O."/>
            <person name="Treves H."/>
            <person name="Kedem I."/>
            <person name="Shotland Y."/>
            <person name="Kaplan A."/>
        </authorList>
    </citation>
    <scope>NUCLEOTIDE SEQUENCE</scope>
    <source>
        <strain evidence="4">1</strain>
    </source>
</reference>
<name>A0AAD5DWL0_9CHLO</name>
<evidence type="ECO:0000256" key="1">
    <source>
        <dbReference type="PROSITE-ProRule" id="PRU00169"/>
    </source>
</evidence>
<accession>A0AAD5DWL0</accession>
<protein>
    <recommendedName>
        <fullName evidence="3">Response regulatory domain-containing protein</fullName>
    </recommendedName>
</protein>
<dbReference type="PANTHER" id="PTHR43228:SF1">
    <property type="entry name" value="TWO-COMPONENT RESPONSE REGULATOR ARR22"/>
    <property type="match status" value="1"/>
</dbReference>
<dbReference type="InterPro" id="IPR011006">
    <property type="entry name" value="CheY-like_superfamily"/>
</dbReference>
<evidence type="ECO:0000313" key="4">
    <source>
        <dbReference type="EMBL" id="KAI7843759.1"/>
    </source>
</evidence>
<evidence type="ECO:0000259" key="3">
    <source>
        <dbReference type="PROSITE" id="PS50110"/>
    </source>
</evidence>
<dbReference type="PROSITE" id="PS50110">
    <property type="entry name" value="RESPONSE_REGULATORY"/>
    <property type="match status" value="1"/>
</dbReference>
<sequence length="224" mass="23275">MSVLVVDDVPLNRAVLRATLTAAGAASIAEAADGAQAYELFRTCGGSATFPLILMDLSMPVCDGWTAGSYIRSLERACGWQPCRIVACSSEDLSRGSPALARCWDVGMDAAVGKAVSRDLAAQLLQQYVCPPSAFAPASCRLSRNSEESSSCSLSELRRQPSAAPSESTAVSCATSAPDRSMSAPQPRSSSSASLRSSMDGESGCLPDGLRLSLASSFYRSASS</sequence>
<dbReference type="InterPro" id="IPR001789">
    <property type="entry name" value="Sig_transdc_resp-reg_receiver"/>
</dbReference>
<dbReference type="EMBL" id="JADXDR010000036">
    <property type="protein sequence ID" value="KAI7843759.1"/>
    <property type="molecule type" value="Genomic_DNA"/>
</dbReference>
<keyword evidence="5" id="KW-1185">Reference proteome</keyword>
<feature type="domain" description="Response regulatory" evidence="3">
    <location>
        <begin position="2"/>
        <end position="129"/>
    </location>
</feature>
<evidence type="ECO:0000256" key="2">
    <source>
        <dbReference type="SAM" id="MobiDB-lite"/>
    </source>
</evidence>
<dbReference type="InterPro" id="IPR052048">
    <property type="entry name" value="ST_Response_Regulator"/>
</dbReference>
<dbReference type="Proteomes" id="UP001205105">
    <property type="component" value="Unassembled WGS sequence"/>
</dbReference>
<dbReference type="Gene3D" id="3.40.50.2300">
    <property type="match status" value="1"/>
</dbReference>
<proteinExistence type="predicted"/>
<comment type="caution">
    <text evidence="4">The sequence shown here is derived from an EMBL/GenBank/DDBJ whole genome shotgun (WGS) entry which is preliminary data.</text>
</comment>
<dbReference type="Pfam" id="PF00072">
    <property type="entry name" value="Response_reg"/>
    <property type="match status" value="1"/>
</dbReference>
<feature type="modified residue" description="4-aspartylphosphate" evidence="1">
    <location>
        <position position="56"/>
    </location>
</feature>
<feature type="compositionally biased region" description="Low complexity" evidence="2">
    <location>
        <begin position="181"/>
        <end position="198"/>
    </location>
</feature>
<dbReference type="SMART" id="SM00448">
    <property type="entry name" value="REC"/>
    <property type="match status" value="1"/>
</dbReference>
<organism evidence="4 5">
    <name type="scientific">Chlorella ohadii</name>
    <dbReference type="NCBI Taxonomy" id="2649997"/>
    <lineage>
        <taxon>Eukaryota</taxon>
        <taxon>Viridiplantae</taxon>
        <taxon>Chlorophyta</taxon>
        <taxon>core chlorophytes</taxon>
        <taxon>Trebouxiophyceae</taxon>
        <taxon>Chlorellales</taxon>
        <taxon>Chlorellaceae</taxon>
        <taxon>Chlorella clade</taxon>
        <taxon>Chlorella</taxon>
    </lineage>
</organism>